<dbReference type="EMBL" id="JBEXPZ010000038">
    <property type="protein sequence ID" value="MET9848264.1"/>
    <property type="molecule type" value="Genomic_DNA"/>
</dbReference>
<evidence type="ECO:0000256" key="2">
    <source>
        <dbReference type="SAM" id="Phobius"/>
    </source>
</evidence>
<evidence type="ECO:0000256" key="1">
    <source>
        <dbReference type="SAM" id="MobiDB-lite"/>
    </source>
</evidence>
<keyword evidence="2" id="KW-0472">Membrane</keyword>
<sequence>MNTGSPTTDEPAPGSAPHPAAPDSTALDSTAPDSHRTISLWAGLGLVLLIPMVGGSYILSLLGEQAGRCLTYGEGCSTLPDGVLHALFWSAVALGLTAATLPRTRWISVRYGAVILQWVAQTVLCLLIVGGV</sequence>
<keyword evidence="4" id="KW-1185">Reference proteome</keyword>
<evidence type="ECO:0000313" key="4">
    <source>
        <dbReference type="Proteomes" id="UP001550210"/>
    </source>
</evidence>
<accession>A0ABV2V363</accession>
<feature type="transmembrane region" description="Helical" evidence="2">
    <location>
        <begin position="40"/>
        <end position="62"/>
    </location>
</feature>
<protein>
    <submittedName>
        <fullName evidence="3">Uncharacterized protein</fullName>
    </submittedName>
</protein>
<dbReference type="Proteomes" id="UP001550210">
    <property type="component" value="Unassembled WGS sequence"/>
</dbReference>
<gene>
    <name evidence="3" type="ORF">ABZZ21_27735</name>
</gene>
<keyword evidence="2" id="KW-1133">Transmembrane helix</keyword>
<feature type="transmembrane region" description="Helical" evidence="2">
    <location>
        <begin position="113"/>
        <end position="131"/>
    </location>
</feature>
<comment type="caution">
    <text evidence="3">The sequence shown here is derived from an EMBL/GenBank/DDBJ whole genome shotgun (WGS) entry which is preliminary data.</text>
</comment>
<keyword evidence="2" id="KW-0812">Transmembrane</keyword>
<organism evidence="3 4">
    <name type="scientific">Streptomyces ossamyceticus</name>
    <dbReference type="NCBI Taxonomy" id="249581"/>
    <lineage>
        <taxon>Bacteria</taxon>
        <taxon>Bacillati</taxon>
        <taxon>Actinomycetota</taxon>
        <taxon>Actinomycetes</taxon>
        <taxon>Kitasatosporales</taxon>
        <taxon>Streptomycetaceae</taxon>
        <taxon>Streptomyces</taxon>
    </lineage>
</organism>
<reference evidence="3 4" key="1">
    <citation type="submission" date="2024-06" db="EMBL/GenBank/DDBJ databases">
        <title>The Natural Products Discovery Center: Release of the First 8490 Sequenced Strains for Exploring Actinobacteria Biosynthetic Diversity.</title>
        <authorList>
            <person name="Kalkreuter E."/>
            <person name="Kautsar S.A."/>
            <person name="Yang D."/>
            <person name="Bader C.D."/>
            <person name="Teijaro C.N."/>
            <person name="Fluegel L."/>
            <person name="Davis C.M."/>
            <person name="Simpson J.R."/>
            <person name="Lauterbach L."/>
            <person name="Steele A.D."/>
            <person name="Gui C."/>
            <person name="Meng S."/>
            <person name="Li G."/>
            <person name="Viehrig K."/>
            <person name="Ye F."/>
            <person name="Su P."/>
            <person name="Kiefer A.F."/>
            <person name="Nichols A."/>
            <person name="Cepeda A.J."/>
            <person name="Yan W."/>
            <person name="Fan B."/>
            <person name="Jiang Y."/>
            <person name="Adhikari A."/>
            <person name="Zheng C.-J."/>
            <person name="Schuster L."/>
            <person name="Cowan T.M."/>
            <person name="Smanski M.J."/>
            <person name="Chevrette M.G."/>
            <person name="De Carvalho L.P.S."/>
            <person name="Shen B."/>
        </authorList>
    </citation>
    <scope>NUCLEOTIDE SEQUENCE [LARGE SCALE GENOMIC DNA]</scope>
    <source>
        <strain evidence="3 4">NPDC006434</strain>
    </source>
</reference>
<dbReference type="RefSeq" id="WP_355400014.1">
    <property type="nucleotide sequence ID" value="NZ_JBEGHN010000056.1"/>
</dbReference>
<feature type="region of interest" description="Disordered" evidence="1">
    <location>
        <begin position="1"/>
        <end position="32"/>
    </location>
</feature>
<feature type="transmembrane region" description="Helical" evidence="2">
    <location>
        <begin position="82"/>
        <end position="101"/>
    </location>
</feature>
<evidence type="ECO:0000313" key="3">
    <source>
        <dbReference type="EMBL" id="MET9848264.1"/>
    </source>
</evidence>
<proteinExistence type="predicted"/>
<name>A0ABV2V363_9ACTN</name>